<proteinExistence type="predicted"/>
<evidence type="ECO:0000313" key="1">
    <source>
        <dbReference type="EMBL" id="KPJ04791.1"/>
    </source>
</evidence>
<dbReference type="Proteomes" id="UP000053268">
    <property type="component" value="Unassembled WGS sequence"/>
</dbReference>
<protein>
    <submittedName>
        <fullName evidence="1">Uncharacterized protein</fullName>
    </submittedName>
</protein>
<name>A0A194QMT1_PAPXU</name>
<dbReference type="AlphaFoldDB" id="A0A194QMT1"/>
<organism evidence="1 2">
    <name type="scientific">Papilio xuthus</name>
    <name type="common">Asian swallowtail butterfly</name>
    <dbReference type="NCBI Taxonomy" id="66420"/>
    <lineage>
        <taxon>Eukaryota</taxon>
        <taxon>Metazoa</taxon>
        <taxon>Ecdysozoa</taxon>
        <taxon>Arthropoda</taxon>
        <taxon>Hexapoda</taxon>
        <taxon>Insecta</taxon>
        <taxon>Pterygota</taxon>
        <taxon>Neoptera</taxon>
        <taxon>Endopterygota</taxon>
        <taxon>Lepidoptera</taxon>
        <taxon>Glossata</taxon>
        <taxon>Ditrysia</taxon>
        <taxon>Papilionoidea</taxon>
        <taxon>Papilionidae</taxon>
        <taxon>Papilioninae</taxon>
        <taxon>Papilio</taxon>
    </lineage>
</organism>
<sequence length="91" mass="10398">MGNIPTKALYSSYARLRGHGYACALVHDLAFVSSRSSSHYRGGPKFSLSYCCHRTLSNALWHWRPQLSQNVSITLRLELDCELREMNIIQL</sequence>
<dbReference type="EMBL" id="KQ458860">
    <property type="protein sequence ID" value="KPJ04791.1"/>
    <property type="molecule type" value="Genomic_DNA"/>
</dbReference>
<reference evidence="1 2" key="1">
    <citation type="journal article" date="2015" name="Nat. Commun.">
        <title>Outbred genome sequencing and CRISPR/Cas9 gene editing in butterflies.</title>
        <authorList>
            <person name="Li X."/>
            <person name="Fan D."/>
            <person name="Zhang W."/>
            <person name="Liu G."/>
            <person name="Zhang L."/>
            <person name="Zhao L."/>
            <person name="Fang X."/>
            <person name="Chen L."/>
            <person name="Dong Y."/>
            <person name="Chen Y."/>
            <person name="Ding Y."/>
            <person name="Zhao R."/>
            <person name="Feng M."/>
            <person name="Zhu Y."/>
            <person name="Feng Y."/>
            <person name="Jiang X."/>
            <person name="Zhu D."/>
            <person name="Xiang H."/>
            <person name="Feng X."/>
            <person name="Li S."/>
            <person name="Wang J."/>
            <person name="Zhang G."/>
            <person name="Kronforst M.R."/>
            <person name="Wang W."/>
        </authorList>
    </citation>
    <scope>NUCLEOTIDE SEQUENCE [LARGE SCALE GENOMIC DNA]</scope>
    <source>
        <strain evidence="1">Ya'a_city_454_Px</strain>
        <tissue evidence="1">Whole body</tissue>
    </source>
</reference>
<keyword evidence="2" id="KW-1185">Reference proteome</keyword>
<accession>A0A194QMT1</accession>
<gene>
    <name evidence="1" type="ORF">RR46_02488</name>
</gene>
<evidence type="ECO:0000313" key="2">
    <source>
        <dbReference type="Proteomes" id="UP000053268"/>
    </source>
</evidence>